<dbReference type="STRING" id="649761.HMPREF0973_02945"/>
<accession>C9MTG9</accession>
<name>C9MTG9_9BACT</name>
<reference evidence="1 2" key="1">
    <citation type="submission" date="2009-09" db="EMBL/GenBank/DDBJ databases">
        <authorList>
            <person name="Weinstock G."/>
            <person name="Sodergren E."/>
            <person name="Clifton S."/>
            <person name="Fulton L."/>
            <person name="Fulton B."/>
            <person name="Courtney L."/>
            <person name="Fronick C."/>
            <person name="Harrison M."/>
            <person name="Strong C."/>
            <person name="Farmer C."/>
            <person name="Delahaunty K."/>
            <person name="Markovic C."/>
            <person name="Hall O."/>
            <person name="Minx P."/>
            <person name="Tomlinson C."/>
            <person name="Mitreva M."/>
            <person name="Nelson J."/>
            <person name="Hou S."/>
            <person name="Wollam A."/>
            <person name="Pepin K.H."/>
            <person name="Johnson M."/>
            <person name="Bhonagiri V."/>
            <person name="Nash W.E."/>
            <person name="Warren W."/>
            <person name="Chinwalla A."/>
            <person name="Mardis E.R."/>
            <person name="Wilson R.K."/>
        </authorList>
    </citation>
    <scope>NUCLEOTIDE SEQUENCE [LARGE SCALE GENOMIC DNA]</scope>
    <source>
        <strain evidence="1 2">F0319</strain>
    </source>
</reference>
<sequence>MKSTYFLGKNRLFFPLMVGYFRLKRMQDLRKTLVINELHDCS</sequence>
<comment type="caution">
    <text evidence="1">The sequence shown here is derived from an EMBL/GenBank/DDBJ whole genome shotgun (WGS) entry which is preliminary data.</text>
</comment>
<proteinExistence type="predicted"/>
<dbReference type="AlphaFoldDB" id="C9MTG9"/>
<evidence type="ECO:0000313" key="2">
    <source>
        <dbReference type="Proteomes" id="UP000003327"/>
    </source>
</evidence>
<dbReference type="HOGENOM" id="CLU_3256066_0_0_10"/>
<dbReference type="EMBL" id="ACVA01000073">
    <property type="protein sequence ID" value="EEX17204.1"/>
    <property type="molecule type" value="Genomic_DNA"/>
</dbReference>
<protein>
    <submittedName>
        <fullName evidence="1">Uncharacterized protein</fullName>
    </submittedName>
</protein>
<dbReference type="Proteomes" id="UP000003327">
    <property type="component" value="Unassembled WGS sequence"/>
</dbReference>
<gene>
    <name evidence="1" type="ORF">HMPREF0973_02945</name>
</gene>
<organism evidence="1 2">
    <name type="scientific">Prevotella veroralis F0319</name>
    <dbReference type="NCBI Taxonomy" id="649761"/>
    <lineage>
        <taxon>Bacteria</taxon>
        <taxon>Pseudomonadati</taxon>
        <taxon>Bacteroidota</taxon>
        <taxon>Bacteroidia</taxon>
        <taxon>Bacteroidales</taxon>
        <taxon>Prevotellaceae</taxon>
        <taxon>Prevotella</taxon>
    </lineage>
</organism>
<evidence type="ECO:0000313" key="1">
    <source>
        <dbReference type="EMBL" id="EEX17204.1"/>
    </source>
</evidence>
<keyword evidence="2" id="KW-1185">Reference proteome</keyword>